<dbReference type="GO" id="GO:0016020">
    <property type="term" value="C:membrane"/>
    <property type="evidence" value="ECO:0007669"/>
    <property type="project" value="TreeGrafter"/>
</dbReference>
<proteinExistence type="predicted"/>
<dbReference type="OrthoDB" id="59888at2"/>
<dbReference type="PROSITE" id="PS51257">
    <property type="entry name" value="PROKAR_LIPOPROTEIN"/>
    <property type="match status" value="1"/>
</dbReference>
<accession>A0A364XWD5</accession>
<evidence type="ECO:0000313" key="3">
    <source>
        <dbReference type="Proteomes" id="UP000251889"/>
    </source>
</evidence>
<dbReference type="Pfam" id="PF00561">
    <property type="entry name" value="Abhydrolase_1"/>
    <property type="match status" value="1"/>
</dbReference>
<evidence type="ECO:0000259" key="1">
    <source>
        <dbReference type="Pfam" id="PF00561"/>
    </source>
</evidence>
<sequence>MLRALIACVALIFFGCTKKASDRYVSLNGRDQHIVELGSGEPVVVFVSGFGDGLDAFDKLQREVSKVTRTISYDRAGLGNSALMGKDRSLDSLVFELNEILQRDNISGPYILVGHSYGCHISRYFAHVYPENVAGIVLLDPGIEDLDDEIRRMKTAEEIKSYDSLYEFGRDPDWPEGKKREAHYFRSNEALLKRKQVKFSGDIPTTVITAVNMPESTLPFLKGVSQMKIALHKRWKATFPHIKHVLAENSGHYVHHDETTLVVDEIKKVITATRD</sequence>
<keyword evidence="3" id="KW-1185">Reference proteome</keyword>
<dbReference type="SUPFAM" id="SSF53474">
    <property type="entry name" value="alpha/beta-Hydrolases"/>
    <property type="match status" value="1"/>
</dbReference>
<evidence type="ECO:0000313" key="2">
    <source>
        <dbReference type="EMBL" id="RAV98034.1"/>
    </source>
</evidence>
<dbReference type="PANTHER" id="PTHR43798:SF33">
    <property type="entry name" value="HYDROLASE, PUTATIVE (AFU_ORTHOLOGUE AFUA_2G14860)-RELATED"/>
    <property type="match status" value="1"/>
</dbReference>
<organism evidence="2 3">
    <name type="scientific">Pseudochryseolinea flava</name>
    <dbReference type="NCBI Taxonomy" id="2059302"/>
    <lineage>
        <taxon>Bacteria</taxon>
        <taxon>Pseudomonadati</taxon>
        <taxon>Bacteroidota</taxon>
        <taxon>Cytophagia</taxon>
        <taxon>Cytophagales</taxon>
        <taxon>Fulvivirgaceae</taxon>
        <taxon>Pseudochryseolinea</taxon>
    </lineage>
</organism>
<gene>
    <name evidence="2" type="ORF">DQQ10_25870</name>
</gene>
<dbReference type="EMBL" id="QMFY01000023">
    <property type="protein sequence ID" value="RAV98034.1"/>
    <property type="molecule type" value="Genomic_DNA"/>
</dbReference>
<dbReference type="InterPro" id="IPR050266">
    <property type="entry name" value="AB_hydrolase_sf"/>
</dbReference>
<feature type="domain" description="AB hydrolase-1" evidence="1">
    <location>
        <begin position="42"/>
        <end position="145"/>
    </location>
</feature>
<dbReference type="Gene3D" id="3.40.50.1820">
    <property type="entry name" value="alpha/beta hydrolase"/>
    <property type="match status" value="1"/>
</dbReference>
<protein>
    <recommendedName>
        <fullName evidence="1">AB hydrolase-1 domain-containing protein</fullName>
    </recommendedName>
</protein>
<dbReference type="Proteomes" id="UP000251889">
    <property type="component" value="Unassembled WGS sequence"/>
</dbReference>
<dbReference type="InterPro" id="IPR000073">
    <property type="entry name" value="AB_hydrolase_1"/>
</dbReference>
<reference evidence="2 3" key="1">
    <citation type="submission" date="2018-06" db="EMBL/GenBank/DDBJ databases">
        <title>Chryseolinea flavus sp. nov., a member of the phylum Bacteroidetes isolated from soil.</title>
        <authorList>
            <person name="Li Y."/>
            <person name="Wang J."/>
        </authorList>
    </citation>
    <scope>NUCLEOTIDE SEQUENCE [LARGE SCALE GENOMIC DNA]</scope>
    <source>
        <strain evidence="2 3">SDU1-6</strain>
    </source>
</reference>
<name>A0A364XWD5_9BACT</name>
<dbReference type="PANTHER" id="PTHR43798">
    <property type="entry name" value="MONOACYLGLYCEROL LIPASE"/>
    <property type="match status" value="1"/>
</dbReference>
<dbReference type="InterPro" id="IPR029058">
    <property type="entry name" value="AB_hydrolase_fold"/>
</dbReference>
<dbReference type="AlphaFoldDB" id="A0A364XWD5"/>
<comment type="caution">
    <text evidence="2">The sequence shown here is derived from an EMBL/GenBank/DDBJ whole genome shotgun (WGS) entry which is preliminary data.</text>
</comment>
<dbReference type="RefSeq" id="WP_112749850.1">
    <property type="nucleotide sequence ID" value="NZ_QMFY01000023.1"/>
</dbReference>